<feature type="region of interest" description="Disordered" evidence="1">
    <location>
        <begin position="24"/>
        <end position="47"/>
    </location>
</feature>
<proteinExistence type="predicted"/>
<feature type="compositionally biased region" description="Basic and acidic residues" evidence="1">
    <location>
        <begin position="146"/>
        <end position="159"/>
    </location>
</feature>
<dbReference type="EMBL" id="LR725358">
    <property type="protein sequence ID" value="VWO96093.1"/>
    <property type="molecule type" value="Genomic_DNA"/>
</dbReference>
<dbReference type="AlphaFoldDB" id="A0A5K1JV98"/>
<evidence type="ECO:0000256" key="1">
    <source>
        <dbReference type="SAM" id="MobiDB-lite"/>
    </source>
</evidence>
<protein>
    <submittedName>
        <fullName evidence="2">Uncharacterized protein</fullName>
    </submittedName>
</protein>
<name>A0A5K1JV98_9APHY</name>
<feature type="region of interest" description="Disordered" evidence="1">
    <location>
        <begin position="74"/>
        <end position="96"/>
    </location>
</feature>
<accession>A0A5K1JV98</accession>
<evidence type="ECO:0000313" key="2">
    <source>
        <dbReference type="EMBL" id="VWO96093.1"/>
    </source>
</evidence>
<sequence length="294" mass="32145">MLHATRPPSGASESLARHTNFTSHRITNSTSIQPKHTNFAPCSPRRPSQTAALAPLAAATVLSAILSVSASPAPALQARDGSYAPTSWTTTSSSYWPQKTGNYNGGDCGCGSGWDKDHVPKVTQPNKDAVWKVGSQQKVTWEVKWDDNKHGNDDGKGWQDGKNWNSRRDGQDGKGWDDGKKCQQWGNGDGKDGKQQGCKPRLFLRKGDDAPFLILAEGFDVKSGSADVTVPNVFFGQDYRVTLSIRDDKPELQSNSEKFKIAKDGDDYKNFCKDGKDKDGKDCKDWNDGKNGGY</sequence>
<gene>
    <name evidence="2" type="primary">I1S832</name>
</gene>
<reference evidence="2" key="1">
    <citation type="submission" date="2019-10" db="EMBL/GenBank/DDBJ databases">
        <authorList>
            <person name="Nor Muhammad N."/>
        </authorList>
    </citation>
    <scope>NUCLEOTIDE SEQUENCE</scope>
</reference>
<feature type="compositionally biased region" description="Basic and acidic residues" evidence="1">
    <location>
        <begin position="166"/>
        <end position="181"/>
    </location>
</feature>
<feature type="region of interest" description="Disordered" evidence="1">
    <location>
        <begin position="146"/>
        <end position="197"/>
    </location>
</feature>
<feature type="compositionally biased region" description="Polar residues" evidence="1">
    <location>
        <begin position="24"/>
        <end position="36"/>
    </location>
</feature>
<organism evidence="2">
    <name type="scientific">Ganoderma boninense</name>
    <dbReference type="NCBI Taxonomy" id="34458"/>
    <lineage>
        <taxon>Eukaryota</taxon>
        <taxon>Fungi</taxon>
        <taxon>Dikarya</taxon>
        <taxon>Basidiomycota</taxon>
        <taxon>Agaricomycotina</taxon>
        <taxon>Agaricomycetes</taxon>
        <taxon>Polyporales</taxon>
        <taxon>Polyporaceae</taxon>
        <taxon>Ganoderma</taxon>
    </lineage>
</organism>